<keyword evidence="1" id="KW-0732">Signal</keyword>
<dbReference type="NCBIfam" id="TIGR04155">
    <property type="entry name" value="cyano_PEP"/>
    <property type="match status" value="1"/>
</dbReference>
<evidence type="ECO:0000256" key="1">
    <source>
        <dbReference type="SAM" id="SignalP"/>
    </source>
</evidence>
<evidence type="ECO:0008006" key="4">
    <source>
        <dbReference type="Google" id="ProtNLM"/>
    </source>
</evidence>
<accession>E0UEK4</accession>
<feature type="chain" id="PRO_5003141230" description="PEP-CTERM protein-sorting domain-containing protein" evidence="1">
    <location>
        <begin position="27"/>
        <end position="279"/>
    </location>
</feature>
<proteinExistence type="predicted"/>
<organism evidence="2 3">
    <name type="scientific">Gloeothece verrucosa (strain PCC 7822)</name>
    <name type="common">Cyanothece sp. (strain PCC 7822)</name>
    <dbReference type="NCBI Taxonomy" id="497965"/>
    <lineage>
        <taxon>Bacteria</taxon>
        <taxon>Bacillati</taxon>
        <taxon>Cyanobacteriota</taxon>
        <taxon>Cyanophyceae</taxon>
        <taxon>Oscillatoriophycideae</taxon>
        <taxon>Chroococcales</taxon>
        <taxon>Aphanothecaceae</taxon>
        <taxon>Gloeothece</taxon>
        <taxon>Gloeothece verrucosa</taxon>
    </lineage>
</organism>
<dbReference type="InterPro" id="IPR026374">
    <property type="entry name" value="Cyano_PEP"/>
</dbReference>
<feature type="signal peptide" evidence="1">
    <location>
        <begin position="1"/>
        <end position="26"/>
    </location>
</feature>
<evidence type="ECO:0000313" key="3">
    <source>
        <dbReference type="Proteomes" id="UP000008206"/>
    </source>
</evidence>
<dbReference type="HOGENOM" id="CLU_1080224_0_0_3"/>
<dbReference type="KEGG" id="cyj:Cyan7822_4666"/>
<dbReference type="Gene3D" id="2.60.120.260">
    <property type="entry name" value="Galactose-binding domain-like"/>
    <property type="match status" value="1"/>
</dbReference>
<dbReference type="EMBL" id="CP002198">
    <property type="protein sequence ID" value="ADN16572.1"/>
    <property type="molecule type" value="Genomic_DNA"/>
</dbReference>
<evidence type="ECO:0000313" key="2">
    <source>
        <dbReference type="EMBL" id="ADN16572.1"/>
    </source>
</evidence>
<dbReference type="AlphaFoldDB" id="E0UEK4"/>
<dbReference type="InterPro" id="IPR008979">
    <property type="entry name" value="Galactose-bd-like_sf"/>
</dbReference>
<keyword evidence="3" id="KW-1185">Reference proteome</keyword>
<dbReference type="OrthoDB" id="190870at2"/>
<gene>
    <name evidence="2" type="ordered locus">Cyan7822_4666</name>
</gene>
<dbReference type="SUPFAM" id="SSF49785">
    <property type="entry name" value="Galactose-binding domain-like"/>
    <property type="match status" value="1"/>
</dbReference>
<protein>
    <recommendedName>
        <fullName evidence="4">PEP-CTERM protein-sorting domain-containing protein</fullName>
    </recommendedName>
</protein>
<dbReference type="Proteomes" id="UP000008206">
    <property type="component" value="Chromosome"/>
</dbReference>
<name>E0UEK4_GLOV7</name>
<dbReference type="eggNOG" id="ENOG50333ME">
    <property type="taxonomic scope" value="Bacteria"/>
</dbReference>
<sequence length="279" mass="28784">MNLAIKKTIIGLSALSISALGSSAQAASINLVKNGGFENYTQNAPKAYYSNPSTVIGYGNGGALDQSVTVNDWSNPTLIAPNQPALNFLLLPNSSNQTSGPGVPGYSAFPLAGPYNGHNNGLTESPAGGNYIASDSDPTYSGPLQQVITGLIVGHTYELSFYEGAAQEATAQLNPVTRWYVGFGNQTFTSTLFNLPNQGFSGWQKQTTTFTATSTSQLLQFVALGGPSGAPPVSLLDGVSLVDTAPVPEPFTILGSAAALGLGAGFKSKIGKKAKSDKV</sequence>
<reference evidence="3" key="1">
    <citation type="journal article" date="2011" name="MBio">
        <title>Novel metabolic attributes of the genus Cyanothece, comprising a group of unicellular nitrogen-fixing Cyanobacteria.</title>
        <authorList>
            <person name="Bandyopadhyay A."/>
            <person name="Elvitigala T."/>
            <person name="Welsh E."/>
            <person name="Stockel J."/>
            <person name="Liberton M."/>
            <person name="Min H."/>
            <person name="Sherman L.A."/>
            <person name="Pakrasi H.B."/>
        </authorList>
    </citation>
    <scope>NUCLEOTIDE SEQUENCE [LARGE SCALE GENOMIC DNA]</scope>
    <source>
        <strain evidence="3">PCC 7822</strain>
    </source>
</reference>